<dbReference type="PANTHER" id="PTHR35008:SF4">
    <property type="entry name" value="BLL4482 PROTEIN"/>
    <property type="match status" value="1"/>
</dbReference>
<dbReference type="InterPro" id="IPR051459">
    <property type="entry name" value="Cytochrome_c-type_DH"/>
</dbReference>
<comment type="caution">
    <text evidence="8">The sequence shown here is derived from an EMBL/GenBank/DDBJ whole genome shotgun (WGS) entry which is preliminary data.</text>
</comment>
<accession>A0ABU0FXV7</accession>
<feature type="compositionally biased region" description="Basic and acidic residues" evidence="5">
    <location>
        <begin position="30"/>
        <end position="56"/>
    </location>
</feature>
<evidence type="ECO:0000256" key="1">
    <source>
        <dbReference type="ARBA" id="ARBA00022617"/>
    </source>
</evidence>
<evidence type="ECO:0000256" key="3">
    <source>
        <dbReference type="ARBA" id="ARBA00023004"/>
    </source>
</evidence>
<feature type="region of interest" description="Disordered" evidence="5">
    <location>
        <begin position="26"/>
        <end position="78"/>
    </location>
</feature>
<name>A0ABU0FXV7_9BACI</name>
<dbReference type="Pfam" id="PF13442">
    <property type="entry name" value="Cytochrome_CBB3"/>
    <property type="match status" value="1"/>
</dbReference>
<dbReference type="PROSITE" id="PS51007">
    <property type="entry name" value="CYTC"/>
    <property type="match status" value="2"/>
</dbReference>
<keyword evidence="2 4" id="KW-0479">Metal-binding</keyword>
<dbReference type="RefSeq" id="WP_052806954.1">
    <property type="nucleotide sequence ID" value="NZ_JAUSUN010000020.1"/>
</dbReference>
<keyword evidence="8" id="KW-0560">Oxidoreductase</keyword>
<sequence length="328" mass="36099">MRKVIWVSFLMMVLVFSFVACSNDNNNANKDPEESQSKNTDGKTNEQATDSKKGGGENEGGDSAYNPPSMDDLDPKNPMTEYITYGQKVFHETDTVLDGYIGNQLSCSSCHADAGLAKSSSMVGVTTQFPQYRPREGVVYTLEDRVNGCMVRSMNGKKLPNDSKEMRAMISYLTYISEGIEVGTELPWRMQNTMKEIPLPKIEDGERLYSEKGCVACHGQNGEGKGATVGPALWGENSFNDGAGMGRLSKIAGYIQNNMPPNGGTLTDPEAANLAAFILSQDRPVWEGHDKDWPNGGRPTDIITKERREKIRAGTFDWSEIDNVIQPD</sequence>
<keyword evidence="6" id="KW-0732">Signal</keyword>
<feature type="domain" description="Cytochrome c" evidence="7">
    <location>
        <begin position="81"/>
        <end position="177"/>
    </location>
</feature>
<keyword evidence="3 4" id="KW-0408">Iron</keyword>
<dbReference type="PROSITE" id="PS51257">
    <property type="entry name" value="PROKAR_LIPOPROTEIN"/>
    <property type="match status" value="1"/>
</dbReference>
<evidence type="ECO:0000256" key="5">
    <source>
        <dbReference type="SAM" id="MobiDB-lite"/>
    </source>
</evidence>
<evidence type="ECO:0000313" key="8">
    <source>
        <dbReference type="EMBL" id="MDQ0414783.1"/>
    </source>
</evidence>
<organism evidence="8 9">
    <name type="scientific">Mesobacillus stamsii</name>
    <dbReference type="NCBI Taxonomy" id="225347"/>
    <lineage>
        <taxon>Bacteria</taxon>
        <taxon>Bacillati</taxon>
        <taxon>Bacillota</taxon>
        <taxon>Bacilli</taxon>
        <taxon>Bacillales</taxon>
        <taxon>Bacillaceae</taxon>
        <taxon>Mesobacillus</taxon>
    </lineage>
</organism>
<evidence type="ECO:0000256" key="6">
    <source>
        <dbReference type="SAM" id="SignalP"/>
    </source>
</evidence>
<dbReference type="InterPro" id="IPR009056">
    <property type="entry name" value="Cyt_c-like_dom"/>
</dbReference>
<protein>
    <submittedName>
        <fullName evidence="8">Thiosulfate dehydrogenase</fullName>
        <ecNumber evidence="8">1.8.2.2</ecNumber>
    </submittedName>
</protein>
<evidence type="ECO:0000313" key="9">
    <source>
        <dbReference type="Proteomes" id="UP001242313"/>
    </source>
</evidence>
<gene>
    <name evidence="8" type="ORF">J2S25_002993</name>
</gene>
<dbReference type="EC" id="1.8.2.2" evidence="8"/>
<evidence type="ECO:0000256" key="4">
    <source>
        <dbReference type="PROSITE-ProRule" id="PRU00433"/>
    </source>
</evidence>
<dbReference type="Proteomes" id="UP001242313">
    <property type="component" value="Unassembled WGS sequence"/>
</dbReference>
<dbReference type="EMBL" id="JAUSUN010000020">
    <property type="protein sequence ID" value="MDQ0414783.1"/>
    <property type="molecule type" value="Genomic_DNA"/>
</dbReference>
<keyword evidence="1 4" id="KW-0349">Heme</keyword>
<evidence type="ECO:0000256" key="2">
    <source>
        <dbReference type="ARBA" id="ARBA00022723"/>
    </source>
</evidence>
<dbReference type="InterPro" id="IPR036909">
    <property type="entry name" value="Cyt_c-like_dom_sf"/>
</dbReference>
<feature type="domain" description="Cytochrome c" evidence="7">
    <location>
        <begin position="200"/>
        <end position="282"/>
    </location>
</feature>
<dbReference type="Pfam" id="PF21342">
    <property type="entry name" value="SoxA-TsdA_cyt-c"/>
    <property type="match status" value="1"/>
</dbReference>
<feature type="chain" id="PRO_5046313904" evidence="6">
    <location>
        <begin position="23"/>
        <end position="328"/>
    </location>
</feature>
<dbReference type="PANTHER" id="PTHR35008">
    <property type="entry name" value="BLL4482 PROTEIN-RELATED"/>
    <property type="match status" value="1"/>
</dbReference>
<evidence type="ECO:0000259" key="7">
    <source>
        <dbReference type="PROSITE" id="PS51007"/>
    </source>
</evidence>
<keyword evidence="9" id="KW-1185">Reference proteome</keyword>
<feature type="signal peptide" evidence="6">
    <location>
        <begin position="1"/>
        <end position="22"/>
    </location>
</feature>
<dbReference type="SUPFAM" id="SSF46626">
    <property type="entry name" value="Cytochrome c"/>
    <property type="match status" value="2"/>
</dbReference>
<dbReference type="Gene3D" id="1.10.760.10">
    <property type="entry name" value="Cytochrome c-like domain"/>
    <property type="match status" value="2"/>
</dbReference>
<reference evidence="8 9" key="1">
    <citation type="submission" date="2023-07" db="EMBL/GenBank/DDBJ databases">
        <title>Genomic Encyclopedia of Type Strains, Phase IV (KMG-IV): sequencing the most valuable type-strain genomes for metagenomic binning, comparative biology and taxonomic classification.</title>
        <authorList>
            <person name="Goeker M."/>
        </authorList>
    </citation>
    <scope>NUCLEOTIDE SEQUENCE [LARGE SCALE GENOMIC DNA]</scope>
    <source>
        <strain evidence="8 9">DSM 19598</strain>
    </source>
</reference>
<dbReference type="GO" id="GO:0050338">
    <property type="term" value="F:thiosulfate dehydrogenase activity"/>
    <property type="evidence" value="ECO:0007669"/>
    <property type="project" value="UniProtKB-EC"/>
</dbReference>
<proteinExistence type="predicted"/>